<proteinExistence type="predicted"/>
<feature type="domain" description="Reverse transcriptase Ty1/copia-type" evidence="1">
    <location>
        <begin position="54"/>
        <end position="120"/>
    </location>
</feature>
<comment type="caution">
    <text evidence="2">The sequence shown here is derived from an EMBL/GenBank/DDBJ whole genome shotgun (WGS) entry which is preliminary data.</text>
</comment>
<dbReference type="EMBL" id="BQNB010009158">
    <property type="protein sequence ID" value="GJS59560.1"/>
    <property type="molecule type" value="Genomic_DNA"/>
</dbReference>
<dbReference type="PANTHER" id="PTHR11439:SF483">
    <property type="entry name" value="PEPTIDE SYNTHASE GLIP-LIKE, PUTATIVE (AFU_ORTHOLOGUE AFUA_3G12920)-RELATED"/>
    <property type="match status" value="1"/>
</dbReference>
<evidence type="ECO:0000313" key="2">
    <source>
        <dbReference type="EMBL" id="GJS59560.1"/>
    </source>
</evidence>
<reference evidence="2" key="2">
    <citation type="submission" date="2022-01" db="EMBL/GenBank/DDBJ databases">
        <authorList>
            <person name="Yamashiro T."/>
            <person name="Shiraishi A."/>
            <person name="Satake H."/>
            <person name="Nakayama K."/>
        </authorList>
    </citation>
    <scope>NUCLEOTIDE SEQUENCE</scope>
</reference>
<organism evidence="2 3">
    <name type="scientific">Tanacetum coccineum</name>
    <dbReference type="NCBI Taxonomy" id="301880"/>
    <lineage>
        <taxon>Eukaryota</taxon>
        <taxon>Viridiplantae</taxon>
        <taxon>Streptophyta</taxon>
        <taxon>Embryophyta</taxon>
        <taxon>Tracheophyta</taxon>
        <taxon>Spermatophyta</taxon>
        <taxon>Magnoliopsida</taxon>
        <taxon>eudicotyledons</taxon>
        <taxon>Gunneridae</taxon>
        <taxon>Pentapetalae</taxon>
        <taxon>asterids</taxon>
        <taxon>campanulids</taxon>
        <taxon>Asterales</taxon>
        <taxon>Asteraceae</taxon>
        <taxon>Asteroideae</taxon>
        <taxon>Anthemideae</taxon>
        <taxon>Anthemidinae</taxon>
        <taxon>Tanacetum</taxon>
    </lineage>
</organism>
<dbReference type="CDD" id="cd09272">
    <property type="entry name" value="RNase_HI_RT_Ty1"/>
    <property type="match status" value="1"/>
</dbReference>
<sequence length="335" mass="38228">MLIKLKWIFKVKTDEFSGVLKNKARLVAQGFKKEEGIEFEESFASVARIEAIQGFIDKDNPSHVYKLKKALYDLKQAPRAWYDVLLSFLISQHFSKGAVDPTLLTRKAGNDLLLNNLDVDLQGTPVDATHYRGKIGSLMYLMSSKLDLIYAVCLCARYQTKPTEKHLNAVKRIFRYQKGTIHMGLWYSKDTEMSLTAYSGANHAGCQDTRRSTPGSAQFLGDKLISWSSKKSQLADYGFQFNKIPLYCDNKSAIALCCNNVQHSSAKHINVRYHFIKEQVENGIVELYFVRTEYQLAGIFTKPLPRERFNFFIENLGMKSMSPETLKSLAEEEDE</sequence>
<evidence type="ECO:0000259" key="1">
    <source>
        <dbReference type="Pfam" id="PF07727"/>
    </source>
</evidence>
<gene>
    <name evidence="2" type="ORF">Tco_0654344</name>
</gene>
<dbReference type="Proteomes" id="UP001151760">
    <property type="component" value="Unassembled WGS sequence"/>
</dbReference>
<feature type="domain" description="Reverse transcriptase Ty1/copia-type" evidence="1">
    <location>
        <begin position="3"/>
        <end position="53"/>
    </location>
</feature>
<dbReference type="PANTHER" id="PTHR11439">
    <property type="entry name" value="GAG-POL-RELATED RETROTRANSPOSON"/>
    <property type="match status" value="1"/>
</dbReference>
<protein>
    <submittedName>
        <fullName evidence="2">Retrovirus-related pol polyprotein from transposon TNT 1-94</fullName>
    </submittedName>
</protein>
<dbReference type="InterPro" id="IPR013103">
    <property type="entry name" value="RVT_2"/>
</dbReference>
<dbReference type="Pfam" id="PF07727">
    <property type="entry name" value="RVT_2"/>
    <property type="match status" value="2"/>
</dbReference>
<accession>A0ABQ4X3U9</accession>
<reference evidence="2" key="1">
    <citation type="journal article" date="2022" name="Int. J. Mol. Sci.">
        <title>Draft Genome of Tanacetum Coccineum: Genomic Comparison of Closely Related Tanacetum-Family Plants.</title>
        <authorList>
            <person name="Yamashiro T."/>
            <person name="Shiraishi A."/>
            <person name="Nakayama K."/>
            <person name="Satake H."/>
        </authorList>
    </citation>
    <scope>NUCLEOTIDE SEQUENCE</scope>
</reference>
<evidence type="ECO:0000313" key="3">
    <source>
        <dbReference type="Proteomes" id="UP001151760"/>
    </source>
</evidence>
<name>A0ABQ4X3U9_9ASTR</name>
<keyword evidence="3" id="KW-1185">Reference proteome</keyword>